<dbReference type="AlphaFoldDB" id="A0A921LUU0"/>
<name>A0A921LUU0_9ACTN</name>
<evidence type="ECO:0000313" key="1">
    <source>
        <dbReference type="EMBL" id="HJG38132.1"/>
    </source>
</evidence>
<reference evidence="1" key="2">
    <citation type="submission" date="2021-09" db="EMBL/GenBank/DDBJ databases">
        <authorList>
            <person name="Gilroy R."/>
        </authorList>
    </citation>
    <scope>NUCLEOTIDE SEQUENCE</scope>
    <source>
        <strain evidence="1">ChiHjej13B12-9602</strain>
    </source>
</reference>
<dbReference type="Pfam" id="PF13780">
    <property type="entry name" value="DUF4176"/>
    <property type="match status" value="1"/>
</dbReference>
<dbReference type="Proteomes" id="UP000753256">
    <property type="component" value="Unassembled WGS sequence"/>
</dbReference>
<evidence type="ECO:0000313" key="2">
    <source>
        <dbReference type="Proteomes" id="UP000753256"/>
    </source>
</evidence>
<dbReference type="EMBL" id="DYUZ01000035">
    <property type="protein sequence ID" value="HJG38132.1"/>
    <property type="molecule type" value="Genomic_DNA"/>
</dbReference>
<reference evidence="1" key="1">
    <citation type="journal article" date="2021" name="PeerJ">
        <title>Extensive microbial diversity within the chicken gut microbiome revealed by metagenomics and culture.</title>
        <authorList>
            <person name="Gilroy R."/>
            <person name="Ravi A."/>
            <person name="Getino M."/>
            <person name="Pursley I."/>
            <person name="Horton D.L."/>
            <person name="Alikhan N.F."/>
            <person name="Baker D."/>
            <person name="Gharbi K."/>
            <person name="Hall N."/>
            <person name="Watson M."/>
            <person name="Adriaenssens E.M."/>
            <person name="Foster-Nyarko E."/>
            <person name="Jarju S."/>
            <person name="Secka A."/>
            <person name="Antonio M."/>
            <person name="Oren A."/>
            <person name="Chaudhuri R.R."/>
            <person name="La Ragione R."/>
            <person name="Hildebrand F."/>
            <person name="Pallen M.J."/>
        </authorList>
    </citation>
    <scope>NUCLEOTIDE SEQUENCE</scope>
    <source>
        <strain evidence="1">ChiHjej13B12-9602</strain>
    </source>
</reference>
<accession>A0A921LUU0</accession>
<protein>
    <submittedName>
        <fullName evidence="1">DUF4176 domain-containing protein</fullName>
    </submittedName>
</protein>
<sequence>MANKRMWLPVGSVVTLKNAEKPVMVAGFMARDAANGDTWDYLGYPYPEGRRNGQDLFFNRDQIAAVGQVGFLNAEGCAHQAFIATSAEAIANGIVRP</sequence>
<gene>
    <name evidence="1" type="ORF">K8V70_09815</name>
</gene>
<organism evidence="1 2">
    <name type="scientific">Enorma phocaeensis</name>
    <dbReference type="NCBI Taxonomy" id="1871019"/>
    <lineage>
        <taxon>Bacteria</taxon>
        <taxon>Bacillati</taxon>
        <taxon>Actinomycetota</taxon>
        <taxon>Coriobacteriia</taxon>
        <taxon>Coriobacteriales</taxon>
        <taxon>Coriobacteriaceae</taxon>
        <taxon>Enorma</taxon>
    </lineage>
</organism>
<dbReference type="RefSeq" id="WP_102372751.1">
    <property type="nucleotide sequence ID" value="NZ_DYUZ01000035.1"/>
</dbReference>
<dbReference type="InterPro" id="IPR025233">
    <property type="entry name" value="DUF4176"/>
</dbReference>
<proteinExistence type="predicted"/>
<comment type="caution">
    <text evidence="1">The sequence shown here is derived from an EMBL/GenBank/DDBJ whole genome shotgun (WGS) entry which is preliminary data.</text>
</comment>
<dbReference type="OrthoDB" id="5124454at2"/>